<reference evidence="2" key="1">
    <citation type="submission" date="2020-05" db="UniProtKB">
        <authorList>
            <consortium name="EnsemblMetazoa"/>
        </authorList>
    </citation>
    <scope>IDENTIFICATION</scope>
    <source>
        <strain evidence="2">TTRI</strain>
    </source>
</reference>
<name>A0A1A9USI6_GLOAU</name>
<keyword evidence="1" id="KW-0472">Membrane</keyword>
<dbReference type="AlphaFoldDB" id="A0A1A9USI6"/>
<protein>
    <submittedName>
        <fullName evidence="2">Uncharacterized protein</fullName>
    </submittedName>
</protein>
<keyword evidence="1" id="KW-1133">Transmembrane helix</keyword>
<dbReference type="EnsemblMetazoa" id="GAUT013869-RA">
    <property type="protein sequence ID" value="GAUT013869-PA"/>
    <property type="gene ID" value="GAUT013869"/>
</dbReference>
<keyword evidence="1" id="KW-0812">Transmembrane</keyword>
<organism evidence="2 3">
    <name type="scientific">Glossina austeni</name>
    <name type="common">Savannah tsetse fly</name>
    <dbReference type="NCBI Taxonomy" id="7395"/>
    <lineage>
        <taxon>Eukaryota</taxon>
        <taxon>Metazoa</taxon>
        <taxon>Ecdysozoa</taxon>
        <taxon>Arthropoda</taxon>
        <taxon>Hexapoda</taxon>
        <taxon>Insecta</taxon>
        <taxon>Pterygota</taxon>
        <taxon>Neoptera</taxon>
        <taxon>Endopterygota</taxon>
        <taxon>Diptera</taxon>
        <taxon>Brachycera</taxon>
        <taxon>Muscomorpha</taxon>
        <taxon>Hippoboscoidea</taxon>
        <taxon>Glossinidae</taxon>
        <taxon>Glossina</taxon>
    </lineage>
</organism>
<keyword evidence="3" id="KW-1185">Reference proteome</keyword>
<sequence length="119" mass="13295">MVSRFVLMIFTINLLEQRDNPSNPDVKDLNCAVPIFQLILWISSSSHSDSILVLLWLSFITMLLHYSSIVDLFQLYSNPILLTVMKSKTAAVTVTARAGCATIAQLQLLALIGFHLNNM</sequence>
<accession>A0A1A9USI6</accession>
<evidence type="ECO:0000256" key="1">
    <source>
        <dbReference type="SAM" id="Phobius"/>
    </source>
</evidence>
<feature type="transmembrane region" description="Helical" evidence="1">
    <location>
        <begin position="51"/>
        <end position="73"/>
    </location>
</feature>
<feature type="transmembrane region" description="Helical" evidence="1">
    <location>
        <begin position="94"/>
        <end position="116"/>
    </location>
</feature>
<evidence type="ECO:0000313" key="2">
    <source>
        <dbReference type="EnsemblMetazoa" id="GAUT013869-PA"/>
    </source>
</evidence>
<evidence type="ECO:0000313" key="3">
    <source>
        <dbReference type="Proteomes" id="UP000078200"/>
    </source>
</evidence>
<dbReference type="VEuPathDB" id="VectorBase:GAUT013869"/>
<proteinExistence type="predicted"/>
<dbReference type="Proteomes" id="UP000078200">
    <property type="component" value="Unassembled WGS sequence"/>
</dbReference>